<dbReference type="Proteomes" id="UP000479000">
    <property type="component" value="Unassembled WGS sequence"/>
</dbReference>
<reference evidence="1 2" key="1">
    <citation type="submission" date="2020-02" db="EMBL/GenBank/DDBJ databases">
        <authorList>
            <person name="Ferguson B K."/>
        </authorList>
    </citation>
    <scope>NUCLEOTIDE SEQUENCE [LARGE SCALE GENOMIC DNA]</scope>
</reference>
<evidence type="ECO:0000313" key="2">
    <source>
        <dbReference type="Proteomes" id="UP000479000"/>
    </source>
</evidence>
<protein>
    <submittedName>
        <fullName evidence="1">Uncharacterized protein</fullName>
    </submittedName>
</protein>
<accession>A0A6H5GG14</accession>
<gene>
    <name evidence="1" type="ORF">NTEN_LOCUS6706</name>
</gene>
<dbReference type="EMBL" id="CADCXU010010179">
    <property type="protein sequence ID" value="CAB0000919.1"/>
    <property type="molecule type" value="Genomic_DNA"/>
</dbReference>
<keyword evidence="2" id="KW-1185">Reference proteome</keyword>
<organism evidence="1 2">
    <name type="scientific">Nesidiocoris tenuis</name>
    <dbReference type="NCBI Taxonomy" id="355587"/>
    <lineage>
        <taxon>Eukaryota</taxon>
        <taxon>Metazoa</taxon>
        <taxon>Ecdysozoa</taxon>
        <taxon>Arthropoda</taxon>
        <taxon>Hexapoda</taxon>
        <taxon>Insecta</taxon>
        <taxon>Pterygota</taxon>
        <taxon>Neoptera</taxon>
        <taxon>Paraneoptera</taxon>
        <taxon>Hemiptera</taxon>
        <taxon>Heteroptera</taxon>
        <taxon>Panheteroptera</taxon>
        <taxon>Cimicomorpha</taxon>
        <taxon>Miridae</taxon>
        <taxon>Dicyphina</taxon>
        <taxon>Nesidiocoris</taxon>
    </lineage>
</organism>
<sequence length="92" mass="10561">MIKRHAYYGKPEVFTHIFSNRLPSNTTYLTSSISNRFGSKCYVIYAPLVETGESLRVPRLGRHRSVRSDQSWAVPGQLRVVYSRTDLIAQTQ</sequence>
<proteinExistence type="predicted"/>
<evidence type="ECO:0000313" key="1">
    <source>
        <dbReference type="EMBL" id="CAB0000919.1"/>
    </source>
</evidence>
<dbReference type="AlphaFoldDB" id="A0A6H5GG14"/>
<name>A0A6H5GG14_9HEMI</name>